<organism evidence="1 2">
    <name type="scientific">Setaria viridis</name>
    <name type="common">Green bristlegrass</name>
    <name type="synonym">Setaria italica subsp. viridis</name>
    <dbReference type="NCBI Taxonomy" id="4556"/>
    <lineage>
        <taxon>Eukaryota</taxon>
        <taxon>Viridiplantae</taxon>
        <taxon>Streptophyta</taxon>
        <taxon>Embryophyta</taxon>
        <taxon>Tracheophyta</taxon>
        <taxon>Spermatophyta</taxon>
        <taxon>Magnoliopsida</taxon>
        <taxon>Liliopsida</taxon>
        <taxon>Poales</taxon>
        <taxon>Poaceae</taxon>
        <taxon>PACMAD clade</taxon>
        <taxon>Panicoideae</taxon>
        <taxon>Panicodae</taxon>
        <taxon>Paniceae</taxon>
        <taxon>Cenchrinae</taxon>
        <taxon>Setaria</taxon>
    </lineage>
</organism>
<name>A0A4U6TKD4_SETVI</name>
<dbReference type="Proteomes" id="UP000298652">
    <property type="component" value="Chromosome 9"/>
</dbReference>
<evidence type="ECO:0000313" key="2">
    <source>
        <dbReference type="Proteomes" id="UP000298652"/>
    </source>
</evidence>
<protein>
    <submittedName>
        <fullName evidence="1">Uncharacterized protein</fullName>
    </submittedName>
</protein>
<proteinExistence type="predicted"/>
<sequence length="53" mass="6183">MLVSWSIRNERNSRVFNREPARLLGQLLTEIFEQVQLWCAAAPSTWASFSCRL</sequence>
<dbReference type="Gramene" id="TKV97826">
    <property type="protein sequence ID" value="TKV97826"/>
    <property type="gene ID" value="SEVIR_9G520450v2"/>
</dbReference>
<dbReference type="EMBL" id="CM016560">
    <property type="protein sequence ID" value="TKV97826.1"/>
    <property type="molecule type" value="Genomic_DNA"/>
</dbReference>
<accession>A0A4U6TKD4</accession>
<reference evidence="1" key="1">
    <citation type="submission" date="2019-03" db="EMBL/GenBank/DDBJ databases">
        <title>WGS assembly of Setaria viridis.</title>
        <authorList>
            <person name="Huang P."/>
            <person name="Jenkins J."/>
            <person name="Grimwood J."/>
            <person name="Barry K."/>
            <person name="Healey A."/>
            <person name="Mamidi S."/>
            <person name="Sreedasyam A."/>
            <person name="Shu S."/>
            <person name="Feldman M."/>
            <person name="Wu J."/>
            <person name="Yu Y."/>
            <person name="Chen C."/>
            <person name="Johnson J."/>
            <person name="Rokhsar D."/>
            <person name="Baxter I."/>
            <person name="Schmutz J."/>
            <person name="Brutnell T."/>
            <person name="Kellogg E."/>
        </authorList>
    </citation>
    <scope>NUCLEOTIDE SEQUENCE [LARGE SCALE GENOMIC DNA]</scope>
</reference>
<dbReference type="AlphaFoldDB" id="A0A4U6TKD4"/>
<keyword evidence="2" id="KW-1185">Reference proteome</keyword>
<evidence type="ECO:0000313" key="1">
    <source>
        <dbReference type="EMBL" id="TKV97826.1"/>
    </source>
</evidence>
<gene>
    <name evidence="1" type="ORF">SEVIR_9G520450v2</name>
</gene>